<evidence type="ECO:0000313" key="2">
    <source>
        <dbReference type="Proteomes" id="UP000623467"/>
    </source>
</evidence>
<comment type="caution">
    <text evidence="1">The sequence shown here is derived from an EMBL/GenBank/DDBJ whole genome shotgun (WGS) entry which is preliminary data.</text>
</comment>
<sequence length="510" mass="58399">MTLPEFRFPNEVWGEILENVYNESTLKSFSLTCHAFCGISRPRLFSRITFTPYAIRDLNSTGPVLLPSPTEVDRRIDRLNFLCSTRIASLVRECRVSVHKLYTDVTDWSFSTDTPYILLNALFGRLFHFTGLRLLDTYNILLTQPRLNILCRLPHLSELRVSGGIVTPGEPSGPPSPGTLHVSNFQLWHYSESELGHGEQHWIPLLHPDRLRVLSMTFKPRFTAHAVHTLPSFPNVHTLEATFDGTTASQNSTIMSRFPGARIFILRGEGFDTDAVSLQAGAVFPQLREYYGPHQALSILLPSAPILTRIQTRCSRPEDLLIRIRGIQAHKITSFNAKFTQFDMAAFNKIVELLPQLRELVFNIVVTDTFLLFKHEVEDVDDLPDGEVVDDNVGDYIRYDFEVSSFFFELSAAPFLPFGLERFAIHWESAEEDNELSAYKIPDFAKIRDTLVARCPGLTWLWFNGIYFMFEWRLMPNGAVKELIVKNSSDVVRQCGDFGILDEWDWDYNY</sequence>
<reference evidence="1" key="1">
    <citation type="submission" date="2020-05" db="EMBL/GenBank/DDBJ databases">
        <title>Mycena genomes resolve the evolution of fungal bioluminescence.</title>
        <authorList>
            <person name="Tsai I.J."/>
        </authorList>
    </citation>
    <scope>NUCLEOTIDE SEQUENCE</scope>
    <source>
        <strain evidence="1">160909Yilan</strain>
    </source>
</reference>
<evidence type="ECO:0000313" key="1">
    <source>
        <dbReference type="EMBL" id="KAF7360998.1"/>
    </source>
</evidence>
<proteinExistence type="predicted"/>
<gene>
    <name evidence="1" type="ORF">MSAN_01130000</name>
</gene>
<name>A0A8H6YJI8_9AGAR</name>
<protein>
    <recommendedName>
        <fullName evidence="3">F-box domain-containing protein</fullName>
    </recommendedName>
</protein>
<keyword evidence="2" id="KW-1185">Reference proteome</keyword>
<dbReference type="OrthoDB" id="3020018at2759"/>
<dbReference type="EMBL" id="JACAZH010000008">
    <property type="protein sequence ID" value="KAF7360998.1"/>
    <property type="molecule type" value="Genomic_DNA"/>
</dbReference>
<evidence type="ECO:0008006" key="3">
    <source>
        <dbReference type="Google" id="ProtNLM"/>
    </source>
</evidence>
<accession>A0A8H6YJI8</accession>
<dbReference type="AlphaFoldDB" id="A0A8H6YJI8"/>
<dbReference type="Proteomes" id="UP000623467">
    <property type="component" value="Unassembled WGS sequence"/>
</dbReference>
<organism evidence="1 2">
    <name type="scientific">Mycena sanguinolenta</name>
    <dbReference type="NCBI Taxonomy" id="230812"/>
    <lineage>
        <taxon>Eukaryota</taxon>
        <taxon>Fungi</taxon>
        <taxon>Dikarya</taxon>
        <taxon>Basidiomycota</taxon>
        <taxon>Agaricomycotina</taxon>
        <taxon>Agaricomycetes</taxon>
        <taxon>Agaricomycetidae</taxon>
        <taxon>Agaricales</taxon>
        <taxon>Marasmiineae</taxon>
        <taxon>Mycenaceae</taxon>
        <taxon>Mycena</taxon>
    </lineage>
</organism>